<keyword evidence="1" id="KW-0479">Metal-binding</keyword>
<dbReference type="GO" id="GO:0046872">
    <property type="term" value="F:metal ion binding"/>
    <property type="evidence" value="ECO:0007669"/>
    <property type="project" value="UniProtKB-KW"/>
</dbReference>
<dbReference type="SUPFAM" id="SSF53800">
    <property type="entry name" value="Chelatase"/>
    <property type="match status" value="1"/>
</dbReference>
<dbReference type="AlphaFoldDB" id="A0A1L7CUQ9"/>
<evidence type="ECO:0000313" key="4">
    <source>
        <dbReference type="Proteomes" id="UP000185434"/>
    </source>
</evidence>
<organism evidence="3 4">
    <name type="scientific">Corynebacterium frankenforstense DSM 45800</name>
    <dbReference type="NCBI Taxonomy" id="1437875"/>
    <lineage>
        <taxon>Bacteria</taxon>
        <taxon>Bacillati</taxon>
        <taxon>Actinomycetota</taxon>
        <taxon>Actinomycetes</taxon>
        <taxon>Mycobacteriales</taxon>
        <taxon>Corynebacteriaceae</taxon>
        <taxon>Corynebacterium</taxon>
    </lineage>
</organism>
<dbReference type="EMBL" id="CP009247">
    <property type="protein sequence ID" value="APT89626.1"/>
    <property type="molecule type" value="Genomic_DNA"/>
</dbReference>
<dbReference type="InterPro" id="IPR050963">
    <property type="entry name" value="Sirohydro_Cobaltochel/CbiX"/>
</dbReference>
<dbReference type="PANTHER" id="PTHR33542">
    <property type="entry name" value="SIROHYDROCHLORIN FERROCHELATASE, CHLOROPLASTIC"/>
    <property type="match status" value="1"/>
</dbReference>
<dbReference type="PANTHER" id="PTHR33542:SF5">
    <property type="entry name" value="FERROCHELATASE CHE1"/>
    <property type="match status" value="1"/>
</dbReference>
<evidence type="ECO:0008006" key="5">
    <source>
        <dbReference type="Google" id="ProtNLM"/>
    </source>
</evidence>
<sequence>MEPLLITLSHGSRRPGAARGSRALTSAAAARCATTGVSAFLELATPSLPEVARVLPAGTPAVVVPLLFSAAHHANVDVPAAVAAARDAGLQARATHGLGFGSETAGVLRDVVNSEAPAGADLALYSVGSSHADANAQVRGLAAELGALTGRNASLVTATNGPDPAERLAELAAAAGPRGLHLVPLFVTSGLLLDRLVRALPRVQDATGVTVTRSGPLATRLADVVADRFRSALIYA</sequence>
<name>A0A1L7CUQ9_9CORY</name>
<evidence type="ECO:0000313" key="3">
    <source>
        <dbReference type="EMBL" id="APT89626.1"/>
    </source>
</evidence>
<dbReference type="Pfam" id="PF01903">
    <property type="entry name" value="CbiX"/>
    <property type="match status" value="2"/>
</dbReference>
<dbReference type="Gene3D" id="3.40.50.1400">
    <property type="match status" value="2"/>
</dbReference>
<keyword evidence="2" id="KW-0456">Lyase</keyword>
<reference evidence="3 4" key="1">
    <citation type="submission" date="2014-08" db="EMBL/GenBank/DDBJ databases">
        <title>Complete genome sequence of Corynebacterium frankenforstense ST18(T) (=DSM 45800(T)), isolated from raw cow milk.</title>
        <authorList>
            <person name="Ruckert C."/>
            <person name="Albersmeier A."/>
            <person name="Winkler A."/>
            <person name="Lipski A."/>
            <person name="Kalinowski J."/>
        </authorList>
    </citation>
    <scope>NUCLEOTIDE SEQUENCE [LARGE SCALE GENOMIC DNA]</scope>
    <source>
        <strain evidence="3 4">ST18</strain>
    </source>
</reference>
<dbReference type="InterPro" id="IPR002762">
    <property type="entry name" value="CbiX-like"/>
</dbReference>
<keyword evidence="4" id="KW-1185">Reference proteome</keyword>
<dbReference type="RefSeq" id="WP_075664621.1">
    <property type="nucleotide sequence ID" value="NZ_CP009247.1"/>
</dbReference>
<proteinExistence type="predicted"/>
<dbReference type="STRING" id="1437875.CFRA_10745"/>
<dbReference type="Proteomes" id="UP000185434">
    <property type="component" value="Chromosome"/>
</dbReference>
<evidence type="ECO:0000256" key="2">
    <source>
        <dbReference type="ARBA" id="ARBA00023239"/>
    </source>
</evidence>
<evidence type="ECO:0000256" key="1">
    <source>
        <dbReference type="ARBA" id="ARBA00022723"/>
    </source>
</evidence>
<protein>
    <recommendedName>
        <fullName evidence="5">Cobalamin biosynthesis protein CbiX</fullName>
    </recommendedName>
</protein>
<dbReference type="GO" id="GO:0016829">
    <property type="term" value="F:lyase activity"/>
    <property type="evidence" value="ECO:0007669"/>
    <property type="project" value="UniProtKB-KW"/>
</dbReference>
<dbReference type="KEGG" id="cfk:CFRA_10745"/>
<gene>
    <name evidence="3" type="ORF">CFRA_10745</name>
</gene>
<accession>A0A1L7CUQ9</accession>